<accession>A0ABP4SA59</accession>
<keyword evidence="4" id="KW-0812">Transmembrane</keyword>
<keyword evidence="1" id="KW-0808">Transferase</keyword>
<feature type="transmembrane region" description="Helical" evidence="4">
    <location>
        <begin position="151"/>
        <end position="169"/>
    </location>
</feature>
<dbReference type="Gene3D" id="1.20.5.1930">
    <property type="match status" value="1"/>
</dbReference>
<name>A0ABP4SA59_9ACTN</name>
<dbReference type="Proteomes" id="UP001499851">
    <property type="component" value="Unassembled WGS sequence"/>
</dbReference>
<dbReference type="RefSeq" id="WP_344482610.1">
    <property type="nucleotide sequence ID" value="NZ_BAAAQF010000004.1"/>
</dbReference>
<keyword evidence="4" id="KW-0472">Membrane</keyword>
<dbReference type="Gene3D" id="3.30.565.10">
    <property type="entry name" value="Histidine kinase-like ATPase, C-terminal domain"/>
    <property type="match status" value="1"/>
</dbReference>
<dbReference type="SMART" id="SM00387">
    <property type="entry name" value="HATPase_c"/>
    <property type="match status" value="1"/>
</dbReference>
<evidence type="ECO:0000259" key="5">
    <source>
        <dbReference type="SMART" id="SM00387"/>
    </source>
</evidence>
<proteinExistence type="predicted"/>
<keyword evidence="4" id="KW-1133">Transmembrane helix</keyword>
<evidence type="ECO:0000256" key="4">
    <source>
        <dbReference type="SAM" id="Phobius"/>
    </source>
</evidence>
<sequence length="394" mass="40997">MPLPRVLRRPDGLPAVPVPWVSPALYAAVAAAGAYAGARGLGDTRAVPFAAALAALVAVELLERRRWPSGSPALPGSLLLAVRLGLFLVVAAADGSGLSRVLLLLLPFGAYFVLGPAASVTVGAVCLGGMVVGFQIADPDWHGRTEAVADVLMFAIGLVLAVAMASVAVEEQRQRGRVEASHARLRAYADQVADLSAAAERGRLARDIHDGLGHHLTAISVLLEKAEAYRERDGAVADAAVADARRSAQRALEEVRASVRTMRADAEPFRLAAALEELALRSGRGPAVAVDAAGEERRFGRDALVALYRTAQEGVTNARRHSGAARVEVRLRMDGERARLVVADDGRGFAAGPEGAGLAGMRERLELVGGTLAVESAPGAGTRLTAVVPRRGAA</sequence>
<evidence type="ECO:0000313" key="7">
    <source>
        <dbReference type="Proteomes" id="UP001499851"/>
    </source>
</evidence>
<organism evidence="6 7">
    <name type="scientific">Glycomyces endophyticus</name>
    <dbReference type="NCBI Taxonomy" id="480996"/>
    <lineage>
        <taxon>Bacteria</taxon>
        <taxon>Bacillati</taxon>
        <taxon>Actinomycetota</taxon>
        <taxon>Actinomycetes</taxon>
        <taxon>Glycomycetales</taxon>
        <taxon>Glycomycetaceae</taxon>
        <taxon>Glycomyces</taxon>
    </lineage>
</organism>
<dbReference type="InterPro" id="IPR003594">
    <property type="entry name" value="HATPase_dom"/>
</dbReference>
<feature type="transmembrane region" description="Helical" evidence="4">
    <location>
        <begin position="20"/>
        <end position="38"/>
    </location>
</feature>
<evidence type="ECO:0000256" key="3">
    <source>
        <dbReference type="ARBA" id="ARBA00023012"/>
    </source>
</evidence>
<evidence type="ECO:0000256" key="1">
    <source>
        <dbReference type="ARBA" id="ARBA00022679"/>
    </source>
</evidence>
<dbReference type="EMBL" id="BAAAQF010000004">
    <property type="protein sequence ID" value="GAA1666539.1"/>
    <property type="molecule type" value="Genomic_DNA"/>
</dbReference>
<gene>
    <name evidence="6" type="ORF">GCM10009830_10230</name>
</gene>
<evidence type="ECO:0000313" key="6">
    <source>
        <dbReference type="EMBL" id="GAA1666539.1"/>
    </source>
</evidence>
<dbReference type="Pfam" id="PF02518">
    <property type="entry name" value="HATPase_c"/>
    <property type="match status" value="1"/>
</dbReference>
<dbReference type="PANTHER" id="PTHR24421:SF63">
    <property type="entry name" value="SENSOR HISTIDINE KINASE DESK"/>
    <property type="match status" value="1"/>
</dbReference>
<feature type="transmembrane region" description="Helical" evidence="4">
    <location>
        <begin position="105"/>
        <end position="131"/>
    </location>
</feature>
<dbReference type="Pfam" id="PF07730">
    <property type="entry name" value="HisKA_3"/>
    <property type="match status" value="1"/>
</dbReference>
<comment type="caution">
    <text evidence="6">The sequence shown here is derived from an EMBL/GenBank/DDBJ whole genome shotgun (WGS) entry which is preliminary data.</text>
</comment>
<keyword evidence="2" id="KW-0418">Kinase</keyword>
<reference evidence="7" key="1">
    <citation type="journal article" date="2019" name="Int. J. Syst. Evol. Microbiol.">
        <title>The Global Catalogue of Microorganisms (GCM) 10K type strain sequencing project: providing services to taxonomists for standard genome sequencing and annotation.</title>
        <authorList>
            <consortium name="The Broad Institute Genomics Platform"/>
            <consortium name="The Broad Institute Genome Sequencing Center for Infectious Disease"/>
            <person name="Wu L."/>
            <person name="Ma J."/>
        </authorList>
    </citation>
    <scope>NUCLEOTIDE SEQUENCE [LARGE SCALE GENOMIC DNA]</scope>
    <source>
        <strain evidence="7">JCM 16001</strain>
    </source>
</reference>
<dbReference type="CDD" id="cd16917">
    <property type="entry name" value="HATPase_UhpB-NarQ-NarX-like"/>
    <property type="match status" value="1"/>
</dbReference>
<keyword evidence="3" id="KW-0902">Two-component regulatory system</keyword>
<feature type="transmembrane region" description="Helical" evidence="4">
    <location>
        <begin position="74"/>
        <end position="93"/>
    </location>
</feature>
<dbReference type="SUPFAM" id="SSF55874">
    <property type="entry name" value="ATPase domain of HSP90 chaperone/DNA topoisomerase II/histidine kinase"/>
    <property type="match status" value="1"/>
</dbReference>
<evidence type="ECO:0000256" key="2">
    <source>
        <dbReference type="ARBA" id="ARBA00022777"/>
    </source>
</evidence>
<feature type="transmembrane region" description="Helical" evidence="4">
    <location>
        <begin position="45"/>
        <end position="62"/>
    </location>
</feature>
<dbReference type="InterPro" id="IPR050482">
    <property type="entry name" value="Sensor_HK_TwoCompSys"/>
</dbReference>
<keyword evidence="7" id="KW-1185">Reference proteome</keyword>
<protein>
    <recommendedName>
        <fullName evidence="5">Histidine kinase/HSP90-like ATPase domain-containing protein</fullName>
    </recommendedName>
</protein>
<dbReference type="InterPro" id="IPR036890">
    <property type="entry name" value="HATPase_C_sf"/>
</dbReference>
<feature type="domain" description="Histidine kinase/HSP90-like ATPase" evidence="5">
    <location>
        <begin position="302"/>
        <end position="392"/>
    </location>
</feature>
<dbReference type="PANTHER" id="PTHR24421">
    <property type="entry name" value="NITRATE/NITRITE SENSOR PROTEIN NARX-RELATED"/>
    <property type="match status" value="1"/>
</dbReference>
<dbReference type="InterPro" id="IPR011712">
    <property type="entry name" value="Sig_transdc_His_kin_sub3_dim/P"/>
</dbReference>